<evidence type="ECO:0000256" key="4">
    <source>
        <dbReference type="ARBA" id="ARBA00022448"/>
    </source>
</evidence>
<keyword evidence="11" id="KW-1006">Bacterial flagellum protein export</keyword>
<feature type="compositionally biased region" description="Low complexity" evidence="14">
    <location>
        <begin position="74"/>
        <end position="89"/>
    </location>
</feature>
<feature type="region of interest" description="Disordered" evidence="14">
    <location>
        <begin position="74"/>
        <end position="97"/>
    </location>
</feature>
<name>A0ABV2ABG8_9GAMM</name>
<evidence type="ECO:0000313" key="18">
    <source>
        <dbReference type="Proteomes" id="UP001465331"/>
    </source>
</evidence>
<dbReference type="NCBIfam" id="TIGR03499">
    <property type="entry name" value="FlhF"/>
    <property type="match status" value="1"/>
</dbReference>
<evidence type="ECO:0000256" key="9">
    <source>
        <dbReference type="ARBA" id="ARBA00023134"/>
    </source>
</evidence>
<keyword evidence="17" id="KW-0969">Cilium</keyword>
<dbReference type="CDD" id="cd17873">
    <property type="entry name" value="FlhF"/>
    <property type="match status" value="1"/>
</dbReference>
<evidence type="ECO:0000256" key="8">
    <source>
        <dbReference type="ARBA" id="ARBA00022927"/>
    </source>
</evidence>
<dbReference type="InterPro" id="IPR003593">
    <property type="entry name" value="AAA+_ATPase"/>
</dbReference>
<dbReference type="Pfam" id="PF00448">
    <property type="entry name" value="SRP54"/>
    <property type="match status" value="1"/>
</dbReference>
<dbReference type="InterPro" id="IPR027417">
    <property type="entry name" value="P-loop_NTPase"/>
</dbReference>
<reference evidence="17 18" key="1">
    <citation type="submission" date="2024-06" db="EMBL/GenBank/DDBJ databases">
        <authorList>
            <person name="Li Z."/>
            <person name="Jiang Y."/>
        </authorList>
    </citation>
    <scope>NUCLEOTIDE SEQUENCE [LARGE SCALE GENOMIC DNA]</scope>
    <source>
        <strain evidence="17 18">HSW-8</strain>
    </source>
</reference>
<keyword evidence="18" id="KW-1185">Reference proteome</keyword>
<keyword evidence="17" id="KW-0966">Cell projection</keyword>
<dbReference type="EMBL" id="JBEPIJ010000012">
    <property type="protein sequence ID" value="MES0874590.1"/>
    <property type="molecule type" value="Genomic_DNA"/>
</dbReference>
<feature type="domain" description="SRP54-type proteins GTP-binding" evidence="16">
    <location>
        <begin position="188"/>
        <end position="380"/>
    </location>
</feature>
<keyword evidence="10" id="KW-0472">Membrane</keyword>
<organism evidence="17 18">
    <name type="scientific">Sinimarinibacterium thermocellulolyticum</name>
    <dbReference type="NCBI Taxonomy" id="3170016"/>
    <lineage>
        <taxon>Bacteria</taxon>
        <taxon>Pseudomonadati</taxon>
        <taxon>Pseudomonadota</taxon>
        <taxon>Gammaproteobacteria</taxon>
        <taxon>Nevskiales</taxon>
        <taxon>Nevskiaceae</taxon>
        <taxon>Sinimarinibacterium</taxon>
    </lineage>
</organism>
<evidence type="ECO:0000256" key="6">
    <source>
        <dbReference type="ARBA" id="ARBA00022741"/>
    </source>
</evidence>
<dbReference type="SUPFAM" id="SSF52540">
    <property type="entry name" value="P-loop containing nucleoside triphosphate hydrolases"/>
    <property type="match status" value="1"/>
</dbReference>
<comment type="similarity">
    <text evidence="2">Belongs to the GTP-binding SRP family.</text>
</comment>
<dbReference type="RefSeq" id="WP_352889838.1">
    <property type="nucleotide sequence ID" value="NZ_JBEPIJ010000012.1"/>
</dbReference>
<dbReference type="Gene3D" id="3.40.50.300">
    <property type="entry name" value="P-loop containing nucleotide triphosphate hydrolases"/>
    <property type="match status" value="1"/>
</dbReference>
<dbReference type="SMART" id="SM00382">
    <property type="entry name" value="AAA"/>
    <property type="match status" value="1"/>
</dbReference>
<evidence type="ECO:0000256" key="13">
    <source>
        <dbReference type="NCBIfam" id="TIGR03499"/>
    </source>
</evidence>
<accession>A0ABV2ABG8</accession>
<dbReference type="InterPro" id="IPR047040">
    <property type="entry name" value="FlhF__GTPase_dom"/>
</dbReference>
<evidence type="ECO:0000256" key="12">
    <source>
        <dbReference type="ARBA" id="ARBA00025337"/>
    </source>
</evidence>
<sequence length="405" mass="43473">MKIKRFIAGSMREAIRMVREEQGADAVILSNRRVAEGIEVVAATDYDAALMQAAMRRTQTADAASASPVADGALPAAAATGDSRSAPAVSVPPPPAPEIQQLRREIGGMRRMLEAQVAHMAWRDLADRQPERMAALRAMTDLGLDAGLAREIVDDLPAGVDRERARFLPLGLLARRLVDAPKDPILEGGTIALIGPTGVGKTTTIAKLAARFAARHGTRDLALVTTDHYRVGAQEQLFTYGRLLGVPVQTAASGEQLRAALLRLSDRKLVLIDTAGMAPRDERLGAQFAELRAAHRPVRHWLVLSATTQAADQEDILRRFAPAGLDACVLTKLDEAARIGGVLSAVIRHKLAVPYLCDGQRVPQDLHAARPDQLVLRAMRLARSNPARVHDGTLALQFGAAHAGI</sequence>
<keyword evidence="9" id="KW-0342">GTP-binding</keyword>
<proteinExistence type="inferred from homology"/>
<dbReference type="SMART" id="SM00962">
    <property type="entry name" value="SRP54"/>
    <property type="match status" value="1"/>
</dbReference>
<evidence type="ECO:0000313" key="17">
    <source>
        <dbReference type="EMBL" id="MES0874590.1"/>
    </source>
</evidence>
<evidence type="ECO:0000256" key="11">
    <source>
        <dbReference type="ARBA" id="ARBA00023225"/>
    </source>
</evidence>
<keyword evidence="8" id="KW-0653">Protein transport</keyword>
<comment type="subcellular location">
    <subcellularLocation>
        <location evidence="1">Cell membrane</location>
        <topology evidence="1">Peripheral membrane protein</topology>
        <orientation evidence="1">Cytoplasmic side</orientation>
    </subcellularLocation>
</comment>
<evidence type="ECO:0000259" key="15">
    <source>
        <dbReference type="SMART" id="SM00382"/>
    </source>
</evidence>
<keyword evidence="17" id="KW-0282">Flagellum</keyword>
<keyword evidence="7" id="KW-1005">Bacterial flagellum biogenesis</keyword>
<keyword evidence="5" id="KW-1003">Cell membrane</keyword>
<keyword evidence="6" id="KW-0547">Nucleotide-binding</keyword>
<evidence type="ECO:0000256" key="14">
    <source>
        <dbReference type="SAM" id="MobiDB-lite"/>
    </source>
</evidence>
<evidence type="ECO:0000256" key="7">
    <source>
        <dbReference type="ARBA" id="ARBA00022795"/>
    </source>
</evidence>
<dbReference type="Proteomes" id="UP001465331">
    <property type="component" value="Unassembled WGS sequence"/>
</dbReference>
<dbReference type="PANTHER" id="PTHR43134">
    <property type="entry name" value="SIGNAL RECOGNITION PARTICLE RECEPTOR SUBUNIT ALPHA"/>
    <property type="match status" value="1"/>
</dbReference>
<keyword evidence="4" id="KW-0813">Transport</keyword>
<gene>
    <name evidence="17" type="primary">flhF</name>
    <name evidence="17" type="ORF">ABSH63_11315</name>
</gene>
<dbReference type="PANTHER" id="PTHR43134:SF3">
    <property type="entry name" value="FLAGELLAR BIOSYNTHESIS PROTEIN FLHF"/>
    <property type="match status" value="1"/>
</dbReference>
<evidence type="ECO:0000256" key="2">
    <source>
        <dbReference type="ARBA" id="ARBA00008531"/>
    </source>
</evidence>
<comment type="caution">
    <text evidence="17">The sequence shown here is derived from an EMBL/GenBank/DDBJ whole genome shotgun (WGS) entry which is preliminary data.</text>
</comment>
<comment type="function">
    <text evidence="12">Necessary for flagellar biosynthesis. May be involved in translocation of the flagellum.</text>
</comment>
<evidence type="ECO:0000256" key="10">
    <source>
        <dbReference type="ARBA" id="ARBA00023136"/>
    </source>
</evidence>
<protein>
    <recommendedName>
        <fullName evidence="3 13">Flagellar biosynthesis protein FlhF</fullName>
    </recommendedName>
</protein>
<dbReference type="InterPro" id="IPR000897">
    <property type="entry name" value="SRP54_GTPase_dom"/>
</dbReference>
<dbReference type="InterPro" id="IPR020006">
    <property type="entry name" value="FlhF"/>
</dbReference>
<evidence type="ECO:0000256" key="3">
    <source>
        <dbReference type="ARBA" id="ARBA00014919"/>
    </source>
</evidence>
<evidence type="ECO:0000256" key="1">
    <source>
        <dbReference type="ARBA" id="ARBA00004413"/>
    </source>
</evidence>
<feature type="domain" description="AAA+ ATPase" evidence="15">
    <location>
        <begin position="187"/>
        <end position="357"/>
    </location>
</feature>
<evidence type="ECO:0000256" key="5">
    <source>
        <dbReference type="ARBA" id="ARBA00022475"/>
    </source>
</evidence>
<evidence type="ECO:0000259" key="16">
    <source>
        <dbReference type="SMART" id="SM00962"/>
    </source>
</evidence>